<accession>A0A1Y1RTZ2</accession>
<dbReference type="RefSeq" id="WP_083053056.1">
    <property type="nucleotide sequence ID" value="NZ_MWQY01000038.1"/>
</dbReference>
<reference evidence="1 2" key="1">
    <citation type="submission" date="2017-03" db="EMBL/GenBank/DDBJ databases">
        <title>Draft Genome sequence of Marispirochaeta sp. strain JC444.</title>
        <authorList>
            <person name="Shivani Y."/>
            <person name="Subhash Y."/>
            <person name="Sasikala C."/>
            <person name="Ramana C."/>
        </authorList>
    </citation>
    <scope>NUCLEOTIDE SEQUENCE [LARGE SCALE GENOMIC DNA]</scope>
    <source>
        <strain evidence="1 2">JC444</strain>
    </source>
</reference>
<dbReference type="InterPro" id="IPR013431">
    <property type="entry name" value="Delta_60_rpt"/>
</dbReference>
<protein>
    <recommendedName>
        <fullName evidence="3">Bulb-type lectin domain-containing protein</fullName>
    </recommendedName>
</protein>
<dbReference type="AlphaFoldDB" id="A0A1Y1RTZ2"/>
<dbReference type="Pfam" id="PF17164">
    <property type="entry name" value="DUF5122"/>
    <property type="match status" value="5"/>
</dbReference>
<sequence>MKTGEGPGLLVYLLAGIGLLLLSACHPGAAEFSASAWQPDSGFGNSGFTSPDLGAGIGTSEYLNGIAGDTQDRILITGSRSVTGGYVMYTARLRHDGELDTSFADNGVYLEAVFSIGRDIRVLDDGSILVGGERDNGGDYDAALWRFNSDGTLDNSFGTNGTSSLDIGGNDERSKAMVPDETANIILAGSTADGSQIDLAVWRVSAGGDPDTAFNDPEGFVTDNSAAGGDGEDISFAVSTDSSGRIVAAGRSWNGTDSDIAVWRYLPDGQPDSSFDGDGVAVYDAGNFDEIFALTVDSQNRITAGGFGVPSSRGYDLYLLRYLPDGTPDADFGSNGFVLYDHADENDGIYDLIPFSGGRILASGFITGIDDVQKMALFLFDEWGNMTDSFGENGIISASRGTKATGNTVGIDSAGRIIVGGDFSEAGGNRDIGVWRYSIN</sequence>
<dbReference type="EMBL" id="MWQY01000038">
    <property type="protein sequence ID" value="ORC29895.1"/>
    <property type="molecule type" value="Genomic_DNA"/>
</dbReference>
<evidence type="ECO:0000313" key="1">
    <source>
        <dbReference type="EMBL" id="ORC29895.1"/>
    </source>
</evidence>
<keyword evidence="2" id="KW-1185">Reference proteome</keyword>
<proteinExistence type="predicted"/>
<comment type="caution">
    <text evidence="1">The sequence shown here is derived from an EMBL/GenBank/DDBJ whole genome shotgun (WGS) entry which is preliminary data.</text>
</comment>
<dbReference type="OrthoDB" id="344059at2"/>
<dbReference type="Gene3D" id="2.80.10.50">
    <property type="match status" value="2"/>
</dbReference>
<dbReference type="Proteomes" id="UP000192343">
    <property type="component" value="Unassembled WGS sequence"/>
</dbReference>
<dbReference type="PROSITE" id="PS51257">
    <property type="entry name" value="PROKAR_LIPOPROTEIN"/>
    <property type="match status" value="1"/>
</dbReference>
<evidence type="ECO:0008006" key="3">
    <source>
        <dbReference type="Google" id="ProtNLM"/>
    </source>
</evidence>
<name>A0A1Y1RTZ2_9SPIO</name>
<dbReference type="NCBIfam" id="TIGR02608">
    <property type="entry name" value="delta_60_rpt"/>
    <property type="match status" value="6"/>
</dbReference>
<gene>
    <name evidence="1" type="ORF">B4O97_18765</name>
</gene>
<evidence type="ECO:0000313" key="2">
    <source>
        <dbReference type="Proteomes" id="UP000192343"/>
    </source>
</evidence>
<organism evidence="1 2">
    <name type="scientific">Marispirochaeta aestuarii</name>
    <dbReference type="NCBI Taxonomy" id="1963862"/>
    <lineage>
        <taxon>Bacteria</taxon>
        <taxon>Pseudomonadati</taxon>
        <taxon>Spirochaetota</taxon>
        <taxon>Spirochaetia</taxon>
        <taxon>Spirochaetales</taxon>
        <taxon>Spirochaetaceae</taxon>
        <taxon>Marispirochaeta</taxon>
    </lineage>
</organism>
<dbReference type="STRING" id="1963862.B4O97_18765"/>